<dbReference type="RefSeq" id="WP_197941172.1">
    <property type="nucleotide sequence ID" value="NZ_JAECSB010000045.1"/>
</dbReference>
<dbReference type="EMBL" id="JAECSB010000045">
    <property type="protein sequence ID" value="MBH5143848.1"/>
    <property type="molecule type" value="Genomic_DNA"/>
</dbReference>
<evidence type="ECO:0000313" key="1">
    <source>
        <dbReference type="EMBL" id="MBH5143848.1"/>
    </source>
</evidence>
<evidence type="ECO:0000313" key="2">
    <source>
        <dbReference type="Proteomes" id="UP000627573"/>
    </source>
</evidence>
<sequence>MGELLGYARVSTTVRLSELFGTFFPELFGTVIARQTLSPWDPRSSRRREVSRASHCVEIRQPGILRASEQLLDAATVQKTTDQLPQFIRERRGFWTDQAKQEHERIIIIERGHDAVLGYRPRIIGVHPTQELQPMQIIVEVPVRAHPLILPS</sequence>
<comment type="caution">
    <text evidence="1">The sequence shown here is derived from an EMBL/GenBank/DDBJ whole genome shotgun (WGS) entry which is preliminary data.</text>
</comment>
<protein>
    <submittedName>
        <fullName evidence="1">Uncharacterized protein</fullName>
    </submittedName>
</protein>
<gene>
    <name evidence="1" type="ORF">I3517_14640</name>
</gene>
<proteinExistence type="predicted"/>
<organism evidence="1 2">
    <name type="scientific">Rhodococcus erythropolis</name>
    <name type="common">Arthrobacter picolinophilus</name>
    <dbReference type="NCBI Taxonomy" id="1833"/>
    <lineage>
        <taxon>Bacteria</taxon>
        <taxon>Bacillati</taxon>
        <taxon>Actinomycetota</taxon>
        <taxon>Actinomycetes</taxon>
        <taxon>Mycobacteriales</taxon>
        <taxon>Nocardiaceae</taxon>
        <taxon>Rhodococcus</taxon>
        <taxon>Rhodococcus erythropolis group</taxon>
    </lineage>
</organism>
<dbReference type="Proteomes" id="UP000627573">
    <property type="component" value="Unassembled WGS sequence"/>
</dbReference>
<dbReference type="AlphaFoldDB" id="A0A8I0ZWC0"/>
<name>A0A8I0ZWC0_RHOER</name>
<accession>A0A8I0ZWC0</accession>
<keyword evidence="2" id="KW-1185">Reference proteome</keyword>
<reference evidence="1 2" key="1">
    <citation type="submission" date="2020-12" db="EMBL/GenBank/DDBJ databases">
        <title>Draft genome sequence of furan degrading bacterial strain FUR100.</title>
        <authorList>
            <person name="Woiski C."/>
        </authorList>
    </citation>
    <scope>NUCLEOTIDE SEQUENCE [LARGE SCALE GENOMIC DNA]</scope>
    <source>
        <strain evidence="1 2">FUR100</strain>
    </source>
</reference>